<comment type="subcellular location">
    <subcellularLocation>
        <location evidence="1">Membrane</location>
        <topology evidence="1">Multi-pass membrane protein</topology>
    </subcellularLocation>
</comment>
<feature type="transmembrane region" description="Helical" evidence="6">
    <location>
        <begin position="213"/>
        <end position="237"/>
    </location>
</feature>
<dbReference type="Pfam" id="PF03649">
    <property type="entry name" value="UPF0014"/>
    <property type="match status" value="2"/>
</dbReference>
<dbReference type="AlphaFoldDB" id="A0A5C5YPJ3"/>
<dbReference type="EMBL" id="SJPO01000005">
    <property type="protein sequence ID" value="TWT76834.1"/>
    <property type="molecule type" value="Genomic_DNA"/>
</dbReference>
<evidence type="ECO:0000256" key="6">
    <source>
        <dbReference type="SAM" id="Phobius"/>
    </source>
</evidence>
<keyword evidence="8" id="KW-1185">Reference proteome</keyword>
<protein>
    <recommendedName>
        <fullName evidence="9">Iron export permease protein FetB</fullName>
    </recommendedName>
</protein>
<keyword evidence="4 6" id="KW-1133">Transmembrane helix</keyword>
<organism evidence="7 8">
    <name type="scientific">Posidoniimonas polymericola</name>
    <dbReference type="NCBI Taxonomy" id="2528002"/>
    <lineage>
        <taxon>Bacteria</taxon>
        <taxon>Pseudomonadati</taxon>
        <taxon>Planctomycetota</taxon>
        <taxon>Planctomycetia</taxon>
        <taxon>Pirellulales</taxon>
        <taxon>Lacipirellulaceae</taxon>
        <taxon>Posidoniimonas</taxon>
    </lineage>
</organism>
<feature type="transmembrane region" description="Helical" evidence="6">
    <location>
        <begin position="46"/>
        <end position="65"/>
    </location>
</feature>
<dbReference type="PANTHER" id="PTHR30028:SF0">
    <property type="entry name" value="PROTEIN ALUMINUM SENSITIVE 3"/>
    <property type="match status" value="1"/>
</dbReference>
<name>A0A5C5YPJ3_9BACT</name>
<dbReference type="InterPro" id="IPR005226">
    <property type="entry name" value="UPF0014_fam"/>
</dbReference>
<comment type="similarity">
    <text evidence="2">Belongs to the UPF0014 family.</text>
</comment>
<feature type="transmembrane region" description="Helical" evidence="6">
    <location>
        <begin position="101"/>
        <end position="122"/>
    </location>
</feature>
<dbReference type="OrthoDB" id="9791807at2"/>
<feature type="transmembrane region" description="Helical" evidence="6">
    <location>
        <begin position="134"/>
        <end position="153"/>
    </location>
</feature>
<dbReference type="GO" id="GO:0005886">
    <property type="term" value="C:plasma membrane"/>
    <property type="evidence" value="ECO:0007669"/>
    <property type="project" value="TreeGrafter"/>
</dbReference>
<evidence type="ECO:0000256" key="2">
    <source>
        <dbReference type="ARBA" id="ARBA00005268"/>
    </source>
</evidence>
<evidence type="ECO:0000256" key="5">
    <source>
        <dbReference type="ARBA" id="ARBA00023136"/>
    </source>
</evidence>
<keyword evidence="5 6" id="KW-0472">Membrane</keyword>
<evidence type="ECO:0000313" key="7">
    <source>
        <dbReference type="EMBL" id="TWT76834.1"/>
    </source>
</evidence>
<evidence type="ECO:0000256" key="3">
    <source>
        <dbReference type="ARBA" id="ARBA00022692"/>
    </source>
</evidence>
<feature type="transmembrane region" description="Helical" evidence="6">
    <location>
        <begin position="173"/>
        <end position="193"/>
    </location>
</feature>
<evidence type="ECO:0008006" key="9">
    <source>
        <dbReference type="Google" id="ProtNLM"/>
    </source>
</evidence>
<dbReference type="RefSeq" id="WP_146586898.1">
    <property type="nucleotide sequence ID" value="NZ_SJPO01000005.1"/>
</dbReference>
<reference evidence="7 8" key="1">
    <citation type="submission" date="2019-02" db="EMBL/GenBank/DDBJ databases">
        <title>Deep-cultivation of Planctomycetes and their phenomic and genomic characterization uncovers novel biology.</title>
        <authorList>
            <person name="Wiegand S."/>
            <person name="Jogler M."/>
            <person name="Boedeker C."/>
            <person name="Pinto D."/>
            <person name="Vollmers J."/>
            <person name="Rivas-Marin E."/>
            <person name="Kohn T."/>
            <person name="Peeters S.H."/>
            <person name="Heuer A."/>
            <person name="Rast P."/>
            <person name="Oberbeckmann S."/>
            <person name="Bunk B."/>
            <person name="Jeske O."/>
            <person name="Meyerdierks A."/>
            <person name="Storesund J.E."/>
            <person name="Kallscheuer N."/>
            <person name="Luecker S."/>
            <person name="Lage O.M."/>
            <person name="Pohl T."/>
            <person name="Merkel B.J."/>
            <person name="Hornburger P."/>
            <person name="Mueller R.-W."/>
            <person name="Bruemmer F."/>
            <person name="Labrenz M."/>
            <person name="Spormann A.M."/>
            <person name="Op Den Camp H."/>
            <person name="Overmann J."/>
            <person name="Amann R."/>
            <person name="Jetten M.S.M."/>
            <person name="Mascher T."/>
            <person name="Medema M.H."/>
            <person name="Devos D.P."/>
            <person name="Kaster A.-K."/>
            <person name="Ovreas L."/>
            <person name="Rohde M."/>
            <person name="Galperin M.Y."/>
            <person name="Jogler C."/>
        </authorList>
    </citation>
    <scope>NUCLEOTIDE SEQUENCE [LARGE SCALE GENOMIC DNA]</scope>
    <source>
        <strain evidence="7 8">Pla123a</strain>
    </source>
</reference>
<feature type="transmembrane region" description="Helical" evidence="6">
    <location>
        <begin position="14"/>
        <end position="34"/>
    </location>
</feature>
<proteinExistence type="inferred from homology"/>
<sequence length="247" mass="25909">MPVPLPLLAELPTISIPKLLIALAPALGVLFVLARWSLRPWASVTALARMLLQLLAIGYVLTAVFETDRPEVVGLVLTIMLLAAGGIALRTINGPSLRQRGIAIAAILFGAGVPLLLCTQVVLTLDSWFSPRYIIPLSGMALANAMNTISLAAERFQAEVDRGEPRGVARDAAMRASLIPATNALLAVGLVSIPGMMTGQVLAGVDPLIAARYQIMVMAMVFSSAGLSAACYLSIVARDNFGAAAPR</sequence>
<dbReference type="Proteomes" id="UP000318478">
    <property type="component" value="Unassembled WGS sequence"/>
</dbReference>
<evidence type="ECO:0000313" key="8">
    <source>
        <dbReference type="Proteomes" id="UP000318478"/>
    </source>
</evidence>
<evidence type="ECO:0000256" key="4">
    <source>
        <dbReference type="ARBA" id="ARBA00022989"/>
    </source>
</evidence>
<dbReference type="PANTHER" id="PTHR30028">
    <property type="entry name" value="UPF0014 INNER MEMBRANE PROTEIN YBBM-RELATED"/>
    <property type="match status" value="1"/>
</dbReference>
<accession>A0A5C5YPJ3</accession>
<keyword evidence="3 6" id="KW-0812">Transmembrane</keyword>
<evidence type="ECO:0000256" key="1">
    <source>
        <dbReference type="ARBA" id="ARBA00004141"/>
    </source>
</evidence>
<comment type="caution">
    <text evidence="7">The sequence shown here is derived from an EMBL/GenBank/DDBJ whole genome shotgun (WGS) entry which is preliminary data.</text>
</comment>
<feature type="transmembrane region" description="Helical" evidence="6">
    <location>
        <begin position="71"/>
        <end position="89"/>
    </location>
</feature>
<gene>
    <name evidence="7" type="ORF">Pla123a_22570</name>
</gene>